<dbReference type="InterPro" id="IPR023405">
    <property type="entry name" value="Topo_IA_core_domain"/>
</dbReference>
<evidence type="ECO:0000256" key="6">
    <source>
        <dbReference type="ARBA" id="ARBA00022801"/>
    </source>
</evidence>
<dbReference type="SUPFAM" id="SSF56712">
    <property type="entry name" value="Prokaryotic type I DNA topoisomerase"/>
    <property type="match status" value="1"/>
</dbReference>
<dbReference type="CDD" id="cd00186">
    <property type="entry name" value="TOP1Ac"/>
    <property type="match status" value="1"/>
</dbReference>
<keyword evidence="12" id="KW-0413">Isomerase</keyword>
<dbReference type="Gene3D" id="3.40.50.140">
    <property type="match status" value="1"/>
</dbReference>
<dbReference type="Gene3D" id="2.70.20.10">
    <property type="entry name" value="Topoisomerase I, domain 3"/>
    <property type="match status" value="1"/>
</dbReference>
<dbReference type="InterPro" id="IPR023406">
    <property type="entry name" value="Topo_IA_AS"/>
</dbReference>
<dbReference type="SMART" id="SM00437">
    <property type="entry name" value="TOP1Ac"/>
    <property type="match status" value="1"/>
</dbReference>
<evidence type="ECO:0000256" key="12">
    <source>
        <dbReference type="ARBA" id="ARBA00023235"/>
    </source>
</evidence>
<keyword evidence="10" id="KW-0799">Topoisomerase</keyword>
<evidence type="ECO:0000256" key="1">
    <source>
        <dbReference type="ARBA" id="ARBA00000213"/>
    </source>
</evidence>
<dbReference type="InterPro" id="IPR014017">
    <property type="entry name" value="DNA_helicase_UvrD-like_C"/>
</dbReference>
<dbReference type="InterPro" id="IPR003602">
    <property type="entry name" value="Topo_IA_DNA-bd_dom"/>
</dbReference>
<dbReference type="NCBIfam" id="TIGR01051">
    <property type="entry name" value="topA_bact"/>
    <property type="match status" value="1"/>
</dbReference>
<dbReference type="InterPro" id="IPR013824">
    <property type="entry name" value="Topo_IA_cen_sub1"/>
</dbReference>
<dbReference type="InterPro" id="IPR003601">
    <property type="entry name" value="Topo_IA_2"/>
</dbReference>
<accession>A0A381QVT8</accession>
<keyword evidence="11" id="KW-0238">DNA-binding</keyword>
<keyword evidence="9" id="KW-0460">Magnesium</keyword>
<dbReference type="HAMAP" id="MF_00952">
    <property type="entry name" value="Topoisom_1_prok"/>
    <property type="match status" value="1"/>
</dbReference>
<reference evidence="17" key="1">
    <citation type="submission" date="2018-05" db="EMBL/GenBank/DDBJ databases">
        <authorList>
            <person name="Lanie J.A."/>
            <person name="Ng W.-L."/>
            <person name="Kazmierczak K.M."/>
            <person name="Andrzejewski T.M."/>
            <person name="Davidsen T.M."/>
            <person name="Wayne K.J."/>
            <person name="Tettelin H."/>
            <person name="Glass J.I."/>
            <person name="Rusch D."/>
            <person name="Podicherti R."/>
            <person name="Tsui H.-C.T."/>
            <person name="Winkler M.E."/>
        </authorList>
    </citation>
    <scope>NUCLEOTIDE SEQUENCE</scope>
</reference>
<evidence type="ECO:0000256" key="3">
    <source>
        <dbReference type="ARBA" id="ARBA00012891"/>
    </source>
</evidence>
<evidence type="ECO:0000256" key="2">
    <source>
        <dbReference type="ARBA" id="ARBA00009446"/>
    </source>
</evidence>
<dbReference type="GO" id="GO:0004386">
    <property type="term" value="F:helicase activity"/>
    <property type="evidence" value="ECO:0007669"/>
    <property type="project" value="UniProtKB-KW"/>
</dbReference>
<evidence type="ECO:0000256" key="11">
    <source>
        <dbReference type="ARBA" id="ARBA00023125"/>
    </source>
</evidence>
<dbReference type="GO" id="GO:0016787">
    <property type="term" value="F:hydrolase activity"/>
    <property type="evidence" value="ECO:0007669"/>
    <property type="project" value="UniProtKB-KW"/>
</dbReference>
<dbReference type="GO" id="GO:0005524">
    <property type="term" value="F:ATP binding"/>
    <property type="evidence" value="ECO:0007669"/>
    <property type="project" value="UniProtKB-KW"/>
</dbReference>
<dbReference type="PROSITE" id="PS50880">
    <property type="entry name" value="TOPRIM"/>
    <property type="match status" value="1"/>
</dbReference>
<dbReference type="PROSITE" id="PS00396">
    <property type="entry name" value="TOPO_IA_1"/>
    <property type="match status" value="1"/>
</dbReference>
<feature type="compositionally biased region" description="Basic and acidic residues" evidence="13">
    <location>
        <begin position="957"/>
        <end position="967"/>
    </location>
</feature>
<dbReference type="GO" id="GO:0046872">
    <property type="term" value="F:metal ion binding"/>
    <property type="evidence" value="ECO:0007669"/>
    <property type="project" value="UniProtKB-KW"/>
</dbReference>
<dbReference type="Gene3D" id="1.10.460.10">
    <property type="entry name" value="Topoisomerase I, domain 2"/>
    <property type="match status" value="1"/>
</dbReference>
<organism evidence="17">
    <name type="scientific">marine metagenome</name>
    <dbReference type="NCBI Taxonomy" id="408172"/>
    <lineage>
        <taxon>unclassified sequences</taxon>
        <taxon>metagenomes</taxon>
        <taxon>ecological metagenomes</taxon>
    </lineage>
</organism>
<dbReference type="PANTHER" id="PTHR42785:SF1">
    <property type="entry name" value="DNA TOPOISOMERASE"/>
    <property type="match status" value="1"/>
</dbReference>
<feature type="domain" description="Toprim" evidence="14">
    <location>
        <begin position="3"/>
        <end position="127"/>
    </location>
</feature>
<keyword evidence="7" id="KW-0347">Helicase</keyword>
<dbReference type="GO" id="GO:0006265">
    <property type="term" value="P:DNA topological change"/>
    <property type="evidence" value="ECO:0007669"/>
    <property type="project" value="InterPro"/>
</dbReference>
<evidence type="ECO:0000256" key="4">
    <source>
        <dbReference type="ARBA" id="ARBA00022723"/>
    </source>
</evidence>
<feature type="domain" description="UvrD-like helicase C-terminal" evidence="15">
    <location>
        <begin position="592"/>
        <end position="896"/>
    </location>
</feature>
<dbReference type="AlphaFoldDB" id="A0A381QVT8"/>
<evidence type="ECO:0000256" key="9">
    <source>
        <dbReference type="ARBA" id="ARBA00022842"/>
    </source>
</evidence>
<comment type="catalytic activity">
    <reaction evidence="1">
        <text>ATP-independent breakage of single-stranded DNA, followed by passage and rejoining.</text>
        <dbReference type="EC" id="5.6.2.1"/>
    </reaction>
</comment>
<evidence type="ECO:0000259" key="15">
    <source>
        <dbReference type="PROSITE" id="PS51217"/>
    </source>
</evidence>
<dbReference type="Pfam" id="PF01751">
    <property type="entry name" value="Toprim"/>
    <property type="match status" value="1"/>
</dbReference>
<proteinExistence type="inferred from homology"/>
<evidence type="ECO:0000256" key="10">
    <source>
        <dbReference type="ARBA" id="ARBA00023029"/>
    </source>
</evidence>
<evidence type="ECO:0000256" key="5">
    <source>
        <dbReference type="ARBA" id="ARBA00022741"/>
    </source>
</evidence>
<dbReference type="PRINTS" id="PR00417">
    <property type="entry name" value="PRTPISMRASEI"/>
</dbReference>
<dbReference type="EC" id="5.6.2.1" evidence="3"/>
<dbReference type="EMBL" id="UINC01001555">
    <property type="protein sequence ID" value="SUZ83536.1"/>
    <property type="molecule type" value="Genomic_DNA"/>
</dbReference>
<dbReference type="InterPro" id="IPR006171">
    <property type="entry name" value="TOPRIM_dom"/>
</dbReference>
<evidence type="ECO:0000256" key="7">
    <source>
        <dbReference type="ARBA" id="ARBA00022806"/>
    </source>
</evidence>
<dbReference type="InterPro" id="IPR027417">
    <property type="entry name" value="P-loop_NTPase"/>
</dbReference>
<evidence type="ECO:0000256" key="8">
    <source>
        <dbReference type="ARBA" id="ARBA00022840"/>
    </source>
</evidence>
<evidence type="ECO:0000259" key="14">
    <source>
        <dbReference type="PROSITE" id="PS50880"/>
    </source>
</evidence>
<keyword evidence="4" id="KW-0479">Metal-binding</keyword>
<name>A0A381QVT8_9ZZZZ</name>
<feature type="region of interest" description="Disordered" evidence="13">
    <location>
        <begin position="952"/>
        <end position="1000"/>
    </location>
</feature>
<comment type="similarity">
    <text evidence="2">Belongs to the type IA topoisomerase family.</text>
</comment>
<keyword evidence="6" id="KW-0378">Hydrolase</keyword>
<dbReference type="GO" id="GO:0003677">
    <property type="term" value="F:DNA binding"/>
    <property type="evidence" value="ECO:0007669"/>
    <property type="project" value="UniProtKB-KW"/>
</dbReference>
<evidence type="ECO:0000256" key="13">
    <source>
        <dbReference type="SAM" id="MobiDB-lite"/>
    </source>
</evidence>
<dbReference type="InterPro" id="IPR013826">
    <property type="entry name" value="Topo_IA_cen_sub3"/>
</dbReference>
<dbReference type="Gene3D" id="1.10.486.10">
    <property type="entry name" value="PCRA, domain 4"/>
    <property type="match status" value="1"/>
</dbReference>
<dbReference type="InterPro" id="IPR013825">
    <property type="entry name" value="Topo_IA_cen_sub2"/>
</dbReference>
<dbReference type="SMART" id="SM00493">
    <property type="entry name" value="TOPRIM"/>
    <property type="match status" value="1"/>
</dbReference>
<dbReference type="PANTHER" id="PTHR42785">
    <property type="entry name" value="DNA TOPOISOMERASE, TYPE IA, CORE"/>
    <property type="match status" value="1"/>
</dbReference>
<gene>
    <name evidence="17" type="ORF">METZ01_LOCUS36390</name>
</gene>
<dbReference type="InterPro" id="IPR013497">
    <property type="entry name" value="Topo_IA_cen"/>
</dbReference>
<evidence type="ECO:0000313" key="17">
    <source>
        <dbReference type="EMBL" id="SUZ83536.1"/>
    </source>
</evidence>
<protein>
    <recommendedName>
        <fullName evidence="3">DNA topoisomerase</fullName>
        <ecNumber evidence="3">5.6.2.1</ecNumber>
    </recommendedName>
</protein>
<keyword evidence="5" id="KW-0547">Nucleotide-binding</keyword>
<dbReference type="SMART" id="SM00436">
    <property type="entry name" value="TOP1Bc"/>
    <property type="match status" value="1"/>
</dbReference>
<dbReference type="PROSITE" id="PS51217">
    <property type="entry name" value="UVRD_HELICASE_CTER"/>
    <property type="match status" value="1"/>
</dbReference>
<keyword evidence="8" id="KW-0067">ATP-binding</keyword>
<dbReference type="PROSITE" id="PS52039">
    <property type="entry name" value="TOPO_IA_2"/>
    <property type="match status" value="1"/>
</dbReference>
<dbReference type="Pfam" id="PF13368">
    <property type="entry name" value="Toprim_C_rpt"/>
    <property type="match status" value="3"/>
</dbReference>
<dbReference type="CDD" id="cd03363">
    <property type="entry name" value="TOPRIM_TopoIA_TopoI"/>
    <property type="match status" value="1"/>
</dbReference>
<dbReference type="InterPro" id="IPR028612">
    <property type="entry name" value="Topoisom_1_IA"/>
</dbReference>
<dbReference type="GO" id="GO:0003917">
    <property type="term" value="F:DNA topoisomerase type I (single strand cut, ATP-independent) activity"/>
    <property type="evidence" value="ECO:0007669"/>
    <property type="project" value="UniProtKB-EC"/>
</dbReference>
<dbReference type="Pfam" id="PF01131">
    <property type="entry name" value="Topoisom_bac"/>
    <property type="match status" value="1"/>
</dbReference>
<dbReference type="SUPFAM" id="SSF52540">
    <property type="entry name" value="P-loop containing nucleoside triphosphate hydrolases"/>
    <property type="match status" value="1"/>
</dbReference>
<feature type="domain" description="Topo IA-type catalytic" evidence="16">
    <location>
        <begin position="142"/>
        <end position="591"/>
    </location>
</feature>
<dbReference type="Gene3D" id="1.10.290.10">
    <property type="entry name" value="Topoisomerase I, domain 4"/>
    <property type="match status" value="1"/>
</dbReference>
<evidence type="ECO:0000259" key="16">
    <source>
        <dbReference type="PROSITE" id="PS52039"/>
    </source>
</evidence>
<dbReference type="InterPro" id="IPR025589">
    <property type="entry name" value="Toprim_C_rpt"/>
</dbReference>
<sequence>MSYALVIVESPAKAKTIADYLGKGYVVESSIGHIRDLPVRAADVPAAYKGEPWASLGIDVDNDFKPLYVISPRKKDQIRKLKKLLADADELFLATDEDREGEAIAWHLLEVLDPKVPVRRMVFHEITPGAIKRALQETREIDRQLVDAQEARRILDRLYGYEISPVLWRKITTGLSAGRVQSVATRIVVERERERMAFVAAGYWDLDLTLTAGDGTTFGASLAEVDGRRVAVGRDFADDGLLKNEVVVLDEATAAELADGLGGASVEVTSVESKPYRRRPAAPFITSTLQQEAGRRLRLSSSLAMHAAQGLYQKGYITYMRTDSTTLSDTALRAARAEVAERFGRAFLPDAPRTYVKKVRSAQEAHEAIRPAGDRFRHPDDVAAELPSTEARVYEMIWQRTVASQMTDTVGETVQVRFSGAAGARQVLLGASGTMITHQGFRRVYVESAEETRDGSSDEGGQESVLPELATGDAVSVTDAAPDGHTTQPPARFTEASLVKRLEELGVGRPSTYASTMETIQNRDYVWRKGSALVPTLSAFAVTTLLEQHFPRLIDYDFTATMEADLDEIANGAAEVVPWLHAFYFGSEGDIGLKAKVTTRLGDIDPKGVSTVPLGTTDEGVPVIACYGKFGAYVEVGDRTASIPDDLAPDELSVERAIQFLDTPTEQVLGDDPETGLPVIAKAGKFGPYVSLGRFPTWPSPSSPGGRLLAQPLHKKELRVALAYAGAIAAEPDDEAVRRAVVTPKRGVGKGALECLDDFAAKHGIGLAAAFERAEEAGVTGAAVKGIRSFLTLREEMRGRAGEGASAVLRASLEASGYLEGLRDADEEDRIENLEALFTVLDEFASVDEAVAELDRIAELESQPKPRTASLFQTMTLERITLDQALELLSLPRTVGVDPADGVEVTVQNGRFGPYLKKGSDSRSLDNEEQLLTITLEECLVILAQPKKYGRARAKPPLRELGTDPHSGKPILLKDGQFGPYVTDGETNASLRRGDSVEELSDGRAAELLAERRAKGPARKPPRRKS</sequence>
<feature type="region of interest" description="Disordered" evidence="13">
    <location>
        <begin position="448"/>
        <end position="467"/>
    </location>
</feature>
<dbReference type="InterPro" id="IPR000380">
    <property type="entry name" value="Topo_IA"/>
</dbReference>
<dbReference type="InterPro" id="IPR034149">
    <property type="entry name" value="TOPRIM_TopoI"/>
</dbReference>
<dbReference type="InterPro" id="IPR005733">
    <property type="entry name" value="TopoI_bac-type"/>
</dbReference>